<keyword evidence="1" id="KW-0813">Transport</keyword>
<evidence type="ECO:0000256" key="3">
    <source>
        <dbReference type="ARBA" id="ARBA00022840"/>
    </source>
</evidence>
<dbReference type="GO" id="GO:0005524">
    <property type="term" value="F:ATP binding"/>
    <property type="evidence" value="ECO:0007669"/>
    <property type="project" value="UniProtKB-KW"/>
</dbReference>
<dbReference type="InterPro" id="IPR051782">
    <property type="entry name" value="ABC_Transporter_VariousFunc"/>
</dbReference>
<dbReference type="GO" id="GO:0016887">
    <property type="term" value="F:ATP hydrolysis activity"/>
    <property type="evidence" value="ECO:0007669"/>
    <property type="project" value="InterPro"/>
</dbReference>
<dbReference type="AlphaFoldDB" id="A0A9Q5GRL9"/>
<dbReference type="SUPFAM" id="SSF52540">
    <property type="entry name" value="P-loop containing nucleoside triphosphate hydrolases"/>
    <property type="match status" value="1"/>
</dbReference>
<dbReference type="InterPro" id="IPR003439">
    <property type="entry name" value="ABC_transporter-like_ATP-bd"/>
</dbReference>
<sequence>MISGQIPFEGDILFRGISIKRQPQDYRRQIGWAEAEPLFPPFMTGMDLILLHEHIRKADKAATRLLMEQLQLHSFVKGAIGSYSAGMTKRLSLALALIGQPSLVVLDEPVTTLDAHSFTAVSDIILEQQQRGVTFLMSSHQDLDTRISQSQQVLTVVNKSVFN</sequence>
<dbReference type="Pfam" id="PF00005">
    <property type="entry name" value="ABC_tran"/>
    <property type="match status" value="1"/>
</dbReference>
<keyword evidence="3 5" id="KW-0067">ATP-binding</keyword>
<dbReference type="Proteomes" id="UP000281028">
    <property type="component" value="Unassembled WGS sequence"/>
</dbReference>
<protein>
    <submittedName>
        <fullName evidence="5">ATP-binding cassette domain-containing protein</fullName>
    </submittedName>
</protein>
<keyword evidence="2" id="KW-0547">Nucleotide-binding</keyword>
<feature type="domain" description="ABC transporter" evidence="4">
    <location>
        <begin position="2"/>
        <end position="110"/>
    </location>
</feature>
<dbReference type="EMBL" id="RIAR02000001">
    <property type="protein sequence ID" value="NSL85339.1"/>
    <property type="molecule type" value="Genomic_DNA"/>
</dbReference>
<organism evidence="5 6">
    <name type="scientific">Chitinophaga solisilvae</name>
    <dbReference type="NCBI Taxonomy" id="1233460"/>
    <lineage>
        <taxon>Bacteria</taxon>
        <taxon>Pseudomonadati</taxon>
        <taxon>Bacteroidota</taxon>
        <taxon>Chitinophagia</taxon>
        <taxon>Chitinophagales</taxon>
        <taxon>Chitinophagaceae</taxon>
        <taxon>Chitinophaga</taxon>
    </lineage>
</organism>
<accession>A0A9Q5GRL9</accession>
<evidence type="ECO:0000259" key="4">
    <source>
        <dbReference type="Pfam" id="PF00005"/>
    </source>
</evidence>
<evidence type="ECO:0000313" key="5">
    <source>
        <dbReference type="EMBL" id="NSL85339.1"/>
    </source>
</evidence>
<evidence type="ECO:0000256" key="2">
    <source>
        <dbReference type="ARBA" id="ARBA00022741"/>
    </source>
</evidence>
<proteinExistence type="predicted"/>
<dbReference type="PANTHER" id="PTHR42939:SF1">
    <property type="entry name" value="ABC TRANSPORTER ATP-BINDING PROTEIN ALBC-RELATED"/>
    <property type="match status" value="1"/>
</dbReference>
<dbReference type="Gene3D" id="3.40.50.300">
    <property type="entry name" value="P-loop containing nucleotide triphosphate hydrolases"/>
    <property type="match status" value="1"/>
</dbReference>
<name>A0A9Q5GRL9_9BACT</name>
<comment type="caution">
    <text evidence="5">The sequence shown here is derived from an EMBL/GenBank/DDBJ whole genome shotgun (WGS) entry which is preliminary data.</text>
</comment>
<dbReference type="InterPro" id="IPR027417">
    <property type="entry name" value="P-loop_NTPase"/>
</dbReference>
<gene>
    <name evidence="5" type="ORF">ECE50_000750</name>
</gene>
<evidence type="ECO:0000313" key="6">
    <source>
        <dbReference type="Proteomes" id="UP000281028"/>
    </source>
</evidence>
<evidence type="ECO:0000256" key="1">
    <source>
        <dbReference type="ARBA" id="ARBA00022448"/>
    </source>
</evidence>
<reference evidence="5" key="1">
    <citation type="submission" date="2020-05" db="EMBL/GenBank/DDBJ databases">
        <title>Chitinophaga laudate sp. nov., isolated from a tropical peat swamp.</title>
        <authorList>
            <person name="Goh C.B.S."/>
            <person name="Lee M.S."/>
            <person name="Parimannan S."/>
            <person name="Pasbakhsh P."/>
            <person name="Yule C.M."/>
            <person name="Rajandas H."/>
            <person name="Loke S."/>
            <person name="Croft L."/>
            <person name="Tan J.B.L."/>
        </authorList>
    </citation>
    <scope>NUCLEOTIDE SEQUENCE</scope>
    <source>
        <strain evidence="5">Mgbs1</strain>
    </source>
</reference>
<keyword evidence="6" id="KW-1185">Reference proteome</keyword>
<dbReference type="PANTHER" id="PTHR42939">
    <property type="entry name" value="ABC TRANSPORTER ATP-BINDING PROTEIN ALBC-RELATED"/>
    <property type="match status" value="1"/>
</dbReference>